<keyword evidence="2" id="KW-1185">Reference proteome</keyword>
<dbReference type="AlphaFoldDB" id="A0A1G9M8R8"/>
<proteinExistence type="predicted"/>
<evidence type="ECO:0000313" key="2">
    <source>
        <dbReference type="Proteomes" id="UP000199226"/>
    </source>
</evidence>
<evidence type="ECO:0000313" key="1">
    <source>
        <dbReference type="EMBL" id="SDL70524.1"/>
    </source>
</evidence>
<protein>
    <submittedName>
        <fullName evidence="1">Uncharacterized protein</fullName>
    </submittedName>
</protein>
<gene>
    <name evidence="1" type="ORF">SAMN05421813_101287</name>
</gene>
<dbReference type="STRING" id="990371.SAMN05421813_101287"/>
<dbReference type="Proteomes" id="UP000199226">
    <property type="component" value="Unassembled WGS sequence"/>
</dbReference>
<name>A0A1G9M8R8_9SPHI</name>
<organism evidence="1 2">
    <name type="scientific">Daejeonella rubra</name>
    <dbReference type="NCBI Taxonomy" id="990371"/>
    <lineage>
        <taxon>Bacteria</taxon>
        <taxon>Pseudomonadati</taxon>
        <taxon>Bacteroidota</taxon>
        <taxon>Sphingobacteriia</taxon>
        <taxon>Sphingobacteriales</taxon>
        <taxon>Sphingobacteriaceae</taxon>
        <taxon>Daejeonella</taxon>
    </lineage>
</organism>
<dbReference type="EMBL" id="FNHH01000001">
    <property type="protein sequence ID" value="SDL70524.1"/>
    <property type="molecule type" value="Genomic_DNA"/>
</dbReference>
<accession>A0A1G9M8R8</accession>
<reference evidence="2" key="1">
    <citation type="submission" date="2016-10" db="EMBL/GenBank/DDBJ databases">
        <authorList>
            <person name="Varghese N."/>
            <person name="Submissions S."/>
        </authorList>
    </citation>
    <scope>NUCLEOTIDE SEQUENCE [LARGE SCALE GENOMIC DNA]</scope>
    <source>
        <strain evidence="2">DSM 24536</strain>
    </source>
</reference>
<sequence length="124" mass="14263">MITLKEKDAIQHQILNALETAYCKIDEAILWFNGASGKEISRLCDVRDLSRVCKELFLYNSRSTKLILPLLITELEQSPEDIVKIQTSEGAKPKIPDVIKELLSKLKNQTQILKNLSVKYERYQ</sequence>
<dbReference type="RefSeq" id="WP_090698224.1">
    <property type="nucleotide sequence ID" value="NZ_FNHH01000001.1"/>
</dbReference>